<sequence>MVFANAGTLGAVPGKRDELVAHLTRRSSSLSEVGCIAYEVGTNDAEPDTVFVIELWKDSAAHQASLALPEVAASIAEARPLLSGVFGGFQFEVAGSPLRD</sequence>
<dbReference type="OrthoDB" id="165368at2"/>
<dbReference type="Pfam" id="PF03992">
    <property type="entry name" value="ABM"/>
    <property type="match status" value="1"/>
</dbReference>
<dbReference type="STRING" id="92835.RS81_03508"/>
<dbReference type="EMBL" id="JYIZ01000057">
    <property type="protein sequence ID" value="KJL37750.1"/>
    <property type="molecule type" value="Genomic_DNA"/>
</dbReference>
<dbReference type="SUPFAM" id="SSF54909">
    <property type="entry name" value="Dimeric alpha+beta barrel"/>
    <property type="match status" value="1"/>
</dbReference>
<accession>A0A0M2H162</accession>
<comment type="caution">
    <text evidence="2">The sequence shown here is derived from an EMBL/GenBank/DDBJ whole genome shotgun (WGS) entry which is preliminary data.</text>
</comment>
<gene>
    <name evidence="2" type="ORF">RS81_03508</name>
</gene>
<dbReference type="PATRIC" id="fig|92835.4.peg.3545"/>
<dbReference type="GO" id="GO:0004497">
    <property type="term" value="F:monooxygenase activity"/>
    <property type="evidence" value="ECO:0007669"/>
    <property type="project" value="UniProtKB-KW"/>
</dbReference>
<dbReference type="PROSITE" id="PS51725">
    <property type="entry name" value="ABM"/>
    <property type="match status" value="1"/>
</dbReference>
<dbReference type="InterPro" id="IPR011008">
    <property type="entry name" value="Dimeric_a/b-barrel"/>
</dbReference>
<reference evidence="2 3" key="1">
    <citation type="submission" date="2015-02" db="EMBL/GenBank/DDBJ databases">
        <title>Draft genome sequences of ten Microbacterium spp. with emphasis on heavy metal contaminated environments.</title>
        <authorList>
            <person name="Corretto E."/>
        </authorList>
    </citation>
    <scope>NUCLEOTIDE SEQUENCE [LARGE SCALE GENOMIC DNA]</scope>
    <source>
        <strain evidence="2 3">DSM 12510</strain>
    </source>
</reference>
<organism evidence="2 3">
    <name type="scientific">Microbacterium terrae</name>
    <dbReference type="NCBI Taxonomy" id="69369"/>
    <lineage>
        <taxon>Bacteria</taxon>
        <taxon>Bacillati</taxon>
        <taxon>Actinomycetota</taxon>
        <taxon>Actinomycetes</taxon>
        <taxon>Micrococcales</taxon>
        <taxon>Microbacteriaceae</taxon>
        <taxon>Microbacterium</taxon>
    </lineage>
</organism>
<dbReference type="AlphaFoldDB" id="A0A0M2H162"/>
<evidence type="ECO:0000313" key="2">
    <source>
        <dbReference type="EMBL" id="KJL37750.1"/>
    </source>
</evidence>
<dbReference type="Proteomes" id="UP000033956">
    <property type="component" value="Unassembled WGS sequence"/>
</dbReference>
<evidence type="ECO:0000313" key="3">
    <source>
        <dbReference type="Proteomes" id="UP000033956"/>
    </source>
</evidence>
<evidence type="ECO:0000259" key="1">
    <source>
        <dbReference type="PROSITE" id="PS51725"/>
    </source>
</evidence>
<proteinExistence type="predicted"/>
<dbReference type="InterPro" id="IPR007138">
    <property type="entry name" value="ABM_dom"/>
</dbReference>
<dbReference type="RefSeq" id="WP_045277354.1">
    <property type="nucleotide sequence ID" value="NZ_BAAAUP010000002.1"/>
</dbReference>
<feature type="domain" description="ABM" evidence="1">
    <location>
        <begin position="3"/>
        <end position="91"/>
    </location>
</feature>
<keyword evidence="3" id="KW-1185">Reference proteome</keyword>
<name>A0A0M2H162_9MICO</name>
<keyword evidence="2" id="KW-0560">Oxidoreductase</keyword>
<keyword evidence="2" id="KW-0503">Monooxygenase</keyword>
<protein>
    <submittedName>
        <fullName evidence="2">Antibiotic biosynthesis monooxygenase</fullName>
    </submittedName>
</protein>
<dbReference type="Gene3D" id="3.30.70.100">
    <property type="match status" value="1"/>
</dbReference>